<evidence type="ECO:0000259" key="3">
    <source>
        <dbReference type="PROSITE" id="PS50887"/>
    </source>
</evidence>
<keyword evidence="2" id="KW-0812">Transmembrane</keyword>
<protein>
    <submittedName>
        <fullName evidence="4">GGDEF domain-containing protein</fullName>
    </submittedName>
</protein>
<dbReference type="SMART" id="SM00267">
    <property type="entry name" value="GGDEF"/>
    <property type="match status" value="1"/>
</dbReference>
<organism evidence="4 5">
    <name type="scientific">Mycolicibacterium hodleri</name>
    <dbReference type="NCBI Taxonomy" id="49897"/>
    <lineage>
        <taxon>Bacteria</taxon>
        <taxon>Bacillati</taxon>
        <taxon>Actinomycetota</taxon>
        <taxon>Actinomycetes</taxon>
        <taxon>Mycobacteriales</taxon>
        <taxon>Mycobacteriaceae</taxon>
        <taxon>Mycolicibacterium</taxon>
    </lineage>
</organism>
<feature type="transmembrane region" description="Helical" evidence="2">
    <location>
        <begin position="32"/>
        <end position="53"/>
    </location>
</feature>
<feature type="transmembrane region" description="Helical" evidence="2">
    <location>
        <begin position="111"/>
        <end position="129"/>
    </location>
</feature>
<dbReference type="AlphaFoldDB" id="A0A544VU60"/>
<proteinExistence type="predicted"/>
<sequence length="406" mass="43435">MKALRWWWRQPDHFDWLSAFLRVRRMATMTRGVLVAVTACLAVVPIGMFFGSAPPIGTFHRVLCVLAGLGGLAGALLWLHRFPTKNQSVAFATATSFSIACAVLAQTDPLTALLGCTAFATISGYIALFHTPALMVANLAVVLAVSAVPAAALVVTDGYVRAVSAYGVVLIGNIAVPYGVQIIVHTLGVDLLKADRDPLTGLYNRRAFYRRTAALATADDGHGDLLIAMIDLDKFKRLNDTHGHTHGDLALAAVGRALREHAPRGSIIGRVGGEEFLVAVDGADTHPIAVGQALCRAVEALPFPITASVGTACVPLRSVPASDDAHSVITTVIAAADAAMYAAKRNGGNRTRHHGVPATSHERTSRSRTWSPTTRRWEALASANGPRSIPPEQRQRRRDRDWSASW</sequence>
<dbReference type="InterPro" id="IPR043128">
    <property type="entry name" value="Rev_trsase/Diguanyl_cyclase"/>
</dbReference>
<dbReference type="RefSeq" id="WP_142554963.1">
    <property type="nucleotide sequence ID" value="NZ_VIFX01000043.1"/>
</dbReference>
<evidence type="ECO:0000313" key="5">
    <source>
        <dbReference type="Proteomes" id="UP000315759"/>
    </source>
</evidence>
<keyword evidence="5" id="KW-1185">Reference proteome</keyword>
<dbReference type="GO" id="GO:0043709">
    <property type="term" value="P:cell adhesion involved in single-species biofilm formation"/>
    <property type="evidence" value="ECO:0007669"/>
    <property type="project" value="TreeGrafter"/>
</dbReference>
<feature type="transmembrane region" description="Helical" evidence="2">
    <location>
        <begin position="136"/>
        <end position="156"/>
    </location>
</feature>
<keyword evidence="2" id="KW-1133">Transmembrane helix</keyword>
<name>A0A544VU60_9MYCO</name>
<accession>A0A544VU60</accession>
<feature type="domain" description="GGDEF" evidence="3">
    <location>
        <begin position="223"/>
        <end position="356"/>
    </location>
</feature>
<dbReference type="GO" id="GO:0052621">
    <property type="term" value="F:diguanylate cyclase activity"/>
    <property type="evidence" value="ECO:0007669"/>
    <property type="project" value="TreeGrafter"/>
</dbReference>
<dbReference type="InterPro" id="IPR000160">
    <property type="entry name" value="GGDEF_dom"/>
</dbReference>
<dbReference type="GO" id="GO:0005886">
    <property type="term" value="C:plasma membrane"/>
    <property type="evidence" value="ECO:0007669"/>
    <property type="project" value="TreeGrafter"/>
</dbReference>
<dbReference type="Gene3D" id="3.30.70.270">
    <property type="match status" value="1"/>
</dbReference>
<dbReference type="PANTHER" id="PTHR45138">
    <property type="entry name" value="REGULATORY COMPONENTS OF SENSORY TRANSDUCTION SYSTEM"/>
    <property type="match status" value="1"/>
</dbReference>
<dbReference type="InterPro" id="IPR029787">
    <property type="entry name" value="Nucleotide_cyclase"/>
</dbReference>
<dbReference type="PANTHER" id="PTHR45138:SF9">
    <property type="entry name" value="DIGUANYLATE CYCLASE DGCM-RELATED"/>
    <property type="match status" value="1"/>
</dbReference>
<comment type="caution">
    <text evidence="4">The sequence shown here is derived from an EMBL/GenBank/DDBJ whole genome shotgun (WGS) entry which is preliminary data.</text>
</comment>
<dbReference type="GO" id="GO:1902201">
    <property type="term" value="P:negative regulation of bacterial-type flagellum-dependent cell motility"/>
    <property type="evidence" value="ECO:0007669"/>
    <property type="project" value="TreeGrafter"/>
</dbReference>
<evidence type="ECO:0000256" key="2">
    <source>
        <dbReference type="SAM" id="Phobius"/>
    </source>
</evidence>
<dbReference type="NCBIfam" id="TIGR00254">
    <property type="entry name" value="GGDEF"/>
    <property type="match status" value="1"/>
</dbReference>
<dbReference type="InterPro" id="IPR050469">
    <property type="entry name" value="Diguanylate_Cyclase"/>
</dbReference>
<dbReference type="EMBL" id="VIFX01000043">
    <property type="protein sequence ID" value="TQR83509.1"/>
    <property type="molecule type" value="Genomic_DNA"/>
</dbReference>
<dbReference type="SUPFAM" id="SSF55073">
    <property type="entry name" value="Nucleotide cyclase"/>
    <property type="match status" value="1"/>
</dbReference>
<feature type="transmembrane region" description="Helical" evidence="2">
    <location>
        <begin position="162"/>
        <end position="184"/>
    </location>
</feature>
<dbReference type="CDD" id="cd01949">
    <property type="entry name" value="GGDEF"/>
    <property type="match status" value="1"/>
</dbReference>
<feature type="transmembrane region" description="Helical" evidence="2">
    <location>
        <begin position="59"/>
        <end position="79"/>
    </location>
</feature>
<dbReference type="Pfam" id="PF00990">
    <property type="entry name" value="GGDEF"/>
    <property type="match status" value="1"/>
</dbReference>
<feature type="region of interest" description="Disordered" evidence="1">
    <location>
        <begin position="346"/>
        <end position="406"/>
    </location>
</feature>
<evidence type="ECO:0000313" key="4">
    <source>
        <dbReference type="EMBL" id="TQR83509.1"/>
    </source>
</evidence>
<dbReference type="Proteomes" id="UP000315759">
    <property type="component" value="Unassembled WGS sequence"/>
</dbReference>
<keyword evidence="2" id="KW-0472">Membrane</keyword>
<gene>
    <name evidence="4" type="ORF">D8S82_26540</name>
</gene>
<reference evidence="4 5" key="1">
    <citation type="submission" date="2018-10" db="EMBL/GenBank/DDBJ databases">
        <title>Draft genome of Mycobacterium hodleri strain B.</title>
        <authorList>
            <person name="Amande T.J."/>
            <person name="Mcgenity T.J."/>
        </authorList>
    </citation>
    <scope>NUCLEOTIDE SEQUENCE [LARGE SCALE GENOMIC DNA]</scope>
    <source>
        <strain evidence="4 5">B</strain>
    </source>
</reference>
<evidence type="ECO:0000256" key="1">
    <source>
        <dbReference type="SAM" id="MobiDB-lite"/>
    </source>
</evidence>
<dbReference type="PROSITE" id="PS50887">
    <property type="entry name" value="GGDEF"/>
    <property type="match status" value="1"/>
</dbReference>